<keyword evidence="1" id="KW-0472">Membrane</keyword>
<dbReference type="EMBL" id="AP022345">
    <property type="protein sequence ID" value="BBU67999.1"/>
    <property type="molecule type" value="Genomic_DNA"/>
</dbReference>
<dbReference type="AlphaFoldDB" id="A0A7R6R4V7"/>
<feature type="transmembrane region" description="Helical" evidence="1">
    <location>
        <begin position="270"/>
        <end position="289"/>
    </location>
</feature>
<feature type="transmembrane region" description="Helical" evidence="1">
    <location>
        <begin position="146"/>
        <end position="167"/>
    </location>
</feature>
<dbReference type="Proteomes" id="UP000463961">
    <property type="component" value="Chromosome"/>
</dbReference>
<gene>
    <name evidence="2" type="ORF">ICHIAU1_02820</name>
</gene>
<dbReference type="InterPro" id="IPR049458">
    <property type="entry name" value="EpsG-like"/>
</dbReference>
<evidence type="ECO:0008006" key="4">
    <source>
        <dbReference type="Google" id="ProtNLM"/>
    </source>
</evidence>
<reference evidence="3" key="1">
    <citation type="submission" date="2020-01" db="EMBL/GenBank/DDBJ databases">
        <title>Phosphoaccumulans saitamaens gen. nov., sp. nov., a polyphosphate accumulating bacterium isolated from surface river water.</title>
        <authorList>
            <person name="Watanabe K."/>
            <person name="Suda W."/>
        </authorList>
    </citation>
    <scope>NUCLEOTIDE SEQUENCE [LARGE SCALE GENOMIC DNA]</scope>
    <source>
        <strain evidence="3">ICHIAU1</strain>
    </source>
</reference>
<feature type="transmembrane region" description="Helical" evidence="1">
    <location>
        <begin position="320"/>
        <end position="337"/>
    </location>
</feature>
<sequence length="369" mass="40933">MLELNELSARLQGLPTIFSPFTLLGFGFVAVLCLLAFVVSWSGAAHRERIDRSLFWIFGLALVAFAVLRPIGLGRDDLAYVEILKSLCSDGDCSKGSPATRDWVWYGLVRLGLPLWPGNLQVALAISGVGVLIKLFVIDRLCKERLLALLLLIPLSFVQYDLTQLRAGLASSWMMLGIYWLVRSQLWLGGIALVTNFTLHSQAIFSPALLGYRVFGLSRWILPTASLLALALLYGGFYPSASSLAWLGLIPEAVPYYSGSVNGAYLGVKLFPWAYFLILGYGIWLCDALRLTQRSVSEIASAGLFLGMFVAWFFAINPTMQTRIFEFYAVPLVLLAGNVRRSKVRILVTCLLALVLYLRLELLHDWILG</sequence>
<feature type="transmembrane region" description="Helical" evidence="1">
    <location>
        <begin position="227"/>
        <end position="250"/>
    </location>
</feature>
<feature type="transmembrane region" description="Helical" evidence="1">
    <location>
        <begin position="118"/>
        <end position="137"/>
    </location>
</feature>
<evidence type="ECO:0000313" key="3">
    <source>
        <dbReference type="Proteomes" id="UP000463961"/>
    </source>
</evidence>
<feature type="transmembrane region" description="Helical" evidence="1">
    <location>
        <begin position="20"/>
        <end position="41"/>
    </location>
</feature>
<feature type="transmembrane region" description="Helical" evidence="1">
    <location>
        <begin position="53"/>
        <end position="72"/>
    </location>
</feature>
<dbReference type="RefSeq" id="WP_162049051.1">
    <property type="nucleotide sequence ID" value="NZ_AP022345.1"/>
</dbReference>
<name>A0A7R6R4V7_9RHOO</name>
<evidence type="ECO:0000313" key="2">
    <source>
        <dbReference type="EMBL" id="BBU67999.1"/>
    </source>
</evidence>
<protein>
    <recommendedName>
        <fullName evidence="4">EpsG family protein</fullName>
    </recommendedName>
</protein>
<feature type="transmembrane region" description="Helical" evidence="1">
    <location>
        <begin position="344"/>
        <end position="360"/>
    </location>
</feature>
<keyword evidence="1" id="KW-1133">Transmembrane helix</keyword>
<organism evidence="2 3">
    <name type="scientific">Fluviibacter phosphoraccumulans</name>
    <dbReference type="NCBI Taxonomy" id="1751046"/>
    <lineage>
        <taxon>Bacteria</taxon>
        <taxon>Pseudomonadati</taxon>
        <taxon>Pseudomonadota</taxon>
        <taxon>Betaproteobacteria</taxon>
        <taxon>Rhodocyclales</taxon>
        <taxon>Fluviibacteraceae</taxon>
        <taxon>Fluviibacter</taxon>
    </lineage>
</organism>
<accession>A0A7R6R4V7</accession>
<evidence type="ECO:0000256" key="1">
    <source>
        <dbReference type="SAM" id="Phobius"/>
    </source>
</evidence>
<feature type="transmembrane region" description="Helical" evidence="1">
    <location>
        <begin position="296"/>
        <end position="314"/>
    </location>
</feature>
<dbReference type="Pfam" id="PF14897">
    <property type="entry name" value="EpsG"/>
    <property type="match status" value="1"/>
</dbReference>
<proteinExistence type="predicted"/>
<keyword evidence="1" id="KW-0812">Transmembrane</keyword>
<keyword evidence="3" id="KW-1185">Reference proteome</keyword>